<protein>
    <submittedName>
        <fullName evidence="3">IS701 family transposase</fullName>
    </submittedName>
</protein>
<dbReference type="EMBL" id="JAGSOH010000004">
    <property type="protein sequence ID" value="MBR7825202.1"/>
    <property type="molecule type" value="Genomic_DNA"/>
</dbReference>
<dbReference type="Proteomes" id="UP000676325">
    <property type="component" value="Unassembled WGS sequence"/>
</dbReference>
<reference evidence="3" key="1">
    <citation type="submission" date="2021-04" db="EMBL/GenBank/DDBJ databases">
        <title>Genome based classification of Actinospica acidithermotolerans sp. nov., an actinobacterium isolated from an Indonesian hot spring.</title>
        <authorList>
            <person name="Kusuma A.B."/>
            <person name="Putra K.E."/>
            <person name="Nafisah S."/>
            <person name="Loh J."/>
            <person name="Nouioui I."/>
            <person name="Goodfellow M."/>
        </authorList>
    </citation>
    <scope>NUCLEOTIDE SEQUENCE</scope>
    <source>
        <strain evidence="3">MGRD01-02</strain>
    </source>
</reference>
<dbReference type="AlphaFoldDB" id="A0A941E7F8"/>
<organism evidence="3 4">
    <name type="scientific">Actinospica acidithermotolerans</name>
    <dbReference type="NCBI Taxonomy" id="2828514"/>
    <lineage>
        <taxon>Bacteria</taxon>
        <taxon>Bacillati</taxon>
        <taxon>Actinomycetota</taxon>
        <taxon>Actinomycetes</taxon>
        <taxon>Catenulisporales</taxon>
        <taxon>Actinospicaceae</taxon>
        <taxon>Actinospica</taxon>
    </lineage>
</organism>
<comment type="caution">
    <text evidence="3">The sequence shown here is derived from an EMBL/GenBank/DDBJ whole genome shotgun (WGS) entry which is preliminary data.</text>
</comment>
<evidence type="ECO:0000313" key="3">
    <source>
        <dbReference type="EMBL" id="MBR7825202.1"/>
    </source>
</evidence>
<dbReference type="NCBIfam" id="NF033540">
    <property type="entry name" value="transpos_IS701"/>
    <property type="match status" value="1"/>
</dbReference>
<gene>
    <name evidence="3" type="ORF">KDK95_02710</name>
</gene>
<dbReference type="InterPro" id="IPR038721">
    <property type="entry name" value="IS701-like_DDE_dom"/>
</dbReference>
<proteinExistence type="predicted"/>
<dbReference type="InterPro" id="IPR012337">
    <property type="entry name" value="RNaseH-like_sf"/>
</dbReference>
<feature type="region of interest" description="Disordered" evidence="1">
    <location>
        <begin position="1"/>
        <end position="20"/>
    </location>
</feature>
<dbReference type="RefSeq" id="WP_212516360.1">
    <property type="nucleotide sequence ID" value="NZ_JAGSOH010000004.1"/>
</dbReference>
<sequence length="473" mass="52076">MTRHDQETGRPARPPRDHHGAIHAECGAAHTASAELSGFEAHLAELSGLIAPCFSRRDLRSNASAYILGLLCPGTAGNCWSRAQAAGHSRPHRLQHLLSGAVWDEDEVRDAVRSFVACHLGEGGVLIFDETGDLKKGTATAGAGRQYTGTAGRIENAVVAVYATYATPLGHALIDRELHVQKEWFADPERMAKAGFEPDHAFATKPQLAKTQAERALEAGLAPAWATGDEVYGRSSELRALFEARGIGYVFAVGCDFQLTTSGHRKMRADQALHLVEPHGWNRRSAGAGSKGPRHYDWARFATASHRHQLLIRRSISTGELAYYLAFVPDHYVCSLTDLVKAAGARWAVEDDFQDAKQAVGLDGTQVRAYRAWKRHVTLVMAAYALLAVTAAKARAAHPAPVLPENDEQHAPEDCGMIALTVPELQRLLPVLLPEHNHGRTDRSVCLAWSTWRRRHQARARWHHYRRRYALIA</sequence>
<dbReference type="PANTHER" id="PTHR33627">
    <property type="entry name" value="TRANSPOSASE"/>
    <property type="match status" value="1"/>
</dbReference>
<evidence type="ECO:0000256" key="1">
    <source>
        <dbReference type="SAM" id="MobiDB-lite"/>
    </source>
</evidence>
<feature type="domain" description="Transposase IS701-like DDE" evidence="2">
    <location>
        <begin position="51"/>
        <end position="260"/>
    </location>
</feature>
<dbReference type="InterPro" id="IPR039365">
    <property type="entry name" value="IS701-like"/>
</dbReference>
<dbReference type="SUPFAM" id="SSF53098">
    <property type="entry name" value="Ribonuclease H-like"/>
    <property type="match status" value="1"/>
</dbReference>
<evidence type="ECO:0000313" key="4">
    <source>
        <dbReference type="Proteomes" id="UP000676325"/>
    </source>
</evidence>
<accession>A0A941E7F8</accession>
<dbReference type="Pfam" id="PF13546">
    <property type="entry name" value="DDE_5"/>
    <property type="match status" value="1"/>
</dbReference>
<name>A0A941E7F8_9ACTN</name>
<evidence type="ECO:0000259" key="2">
    <source>
        <dbReference type="Pfam" id="PF13546"/>
    </source>
</evidence>
<dbReference type="PANTHER" id="PTHR33627:SF1">
    <property type="entry name" value="TRANSPOSASE"/>
    <property type="match status" value="1"/>
</dbReference>
<keyword evidence="4" id="KW-1185">Reference proteome</keyword>